<dbReference type="AlphaFoldDB" id="A0A6J6PWY6"/>
<organism evidence="1">
    <name type="scientific">freshwater metagenome</name>
    <dbReference type="NCBI Taxonomy" id="449393"/>
    <lineage>
        <taxon>unclassified sequences</taxon>
        <taxon>metagenomes</taxon>
        <taxon>ecological metagenomes</taxon>
    </lineage>
</organism>
<name>A0A6J6PWY6_9ZZZZ</name>
<dbReference type="EMBL" id="CAEZXS010000120">
    <property type="protein sequence ID" value="CAB4703249.1"/>
    <property type="molecule type" value="Genomic_DNA"/>
</dbReference>
<reference evidence="1" key="1">
    <citation type="submission" date="2020-05" db="EMBL/GenBank/DDBJ databases">
        <authorList>
            <person name="Chiriac C."/>
            <person name="Salcher M."/>
            <person name="Ghai R."/>
            <person name="Kavagutti S V."/>
        </authorList>
    </citation>
    <scope>NUCLEOTIDE SEQUENCE</scope>
</reference>
<dbReference type="PROSITE" id="PS51257">
    <property type="entry name" value="PROKAR_LIPOPROTEIN"/>
    <property type="match status" value="1"/>
</dbReference>
<evidence type="ECO:0000313" key="1">
    <source>
        <dbReference type="EMBL" id="CAB4703249.1"/>
    </source>
</evidence>
<gene>
    <name evidence="1" type="ORF">UFOPK2582_01048</name>
    <name evidence="2" type="ORF">UFOPK3914_01474</name>
    <name evidence="3" type="ORF">UFOPK4354_01258</name>
</gene>
<proteinExistence type="predicted"/>
<evidence type="ECO:0000313" key="3">
    <source>
        <dbReference type="EMBL" id="CAB5067666.1"/>
    </source>
</evidence>
<dbReference type="InterPro" id="IPR010916">
    <property type="entry name" value="TonB_box_CS"/>
</dbReference>
<dbReference type="EMBL" id="CAFBOG010000154">
    <property type="protein sequence ID" value="CAB4988728.1"/>
    <property type="molecule type" value="Genomic_DNA"/>
</dbReference>
<accession>A0A6J6PWY6</accession>
<evidence type="ECO:0000313" key="2">
    <source>
        <dbReference type="EMBL" id="CAB4988728.1"/>
    </source>
</evidence>
<dbReference type="PROSITE" id="PS00430">
    <property type="entry name" value="TONB_DEPENDENT_REC_1"/>
    <property type="match status" value="1"/>
</dbReference>
<protein>
    <submittedName>
        <fullName evidence="1">Unannotated protein</fullName>
    </submittedName>
</protein>
<sequence length="289" mass="28952">MQSSRKVLSLFAVLLTITLAASACSKSTDTMQVSAQDVSGDAALPTSTMLRAAAVTTTALPIGSGSASNASTAAVGSAQATLAAILGQISANPQILTNVSTLDTAGLAQLFNLDLGSLQQLGLTGPQIEQLGQAALASPESVQTAISTGSIDPAALLGLLLGSVDINSLATGAVGALVQGLLASIADLRLVISPELTVDLQELFNQIDPNGVPILANPDNAGLLALLFSAVINSNPLLAQQLLDNPNLDPALRPILEQLAALGESLGSAASAALIDAINKLFPGLIPTP</sequence>
<dbReference type="EMBL" id="CAFBQW010000142">
    <property type="protein sequence ID" value="CAB5067666.1"/>
    <property type="molecule type" value="Genomic_DNA"/>
</dbReference>